<feature type="compositionally biased region" description="Polar residues" evidence="3">
    <location>
        <begin position="411"/>
        <end position="422"/>
    </location>
</feature>
<feature type="compositionally biased region" description="Low complexity" evidence="3">
    <location>
        <begin position="54"/>
        <end position="68"/>
    </location>
</feature>
<feature type="compositionally biased region" description="Low complexity" evidence="3">
    <location>
        <begin position="369"/>
        <end position="380"/>
    </location>
</feature>
<evidence type="ECO:0000313" key="9">
    <source>
        <dbReference type="Proteomes" id="UP000694428"/>
    </source>
</evidence>
<feature type="compositionally biased region" description="Polar residues" evidence="3">
    <location>
        <begin position="923"/>
        <end position="939"/>
    </location>
</feature>
<keyword evidence="4" id="KW-1133">Transmembrane helix</keyword>
<dbReference type="AlphaFoldDB" id="A0A8C9F7C2"/>
<dbReference type="Gene3D" id="2.30.42.10">
    <property type="match status" value="1"/>
</dbReference>
<feature type="transmembrane region" description="Helical" evidence="4">
    <location>
        <begin position="1191"/>
        <end position="1212"/>
    </location>
</feature>
<evidence type="ECO:0000259" key="5">
    <source>
        <dbReference type="PROSITE" id="PS50003"/>
    </source>
</evidence>
<feature type="region of interest" description="Disordered" evidence="3">
    <location>
        <begin position="122"/>
        <end position="151"/>
    </location>
</feature>
<dbReference type="SMART" id="SM00455">
    <property type="entry name" value="RBD"/>
    <property type="match status" value="1"/>
</dbReference>
<name>A0A8C9F7C2_PAVCR</name>
<reference evidence="8" key="2">
    <citation type="submission" date="2025-09" db="UniProtKB">
        <authorList>
            <consortium name="Ensembl"/>
        </authorList>
    </citation>
    <scope>IDENTIFICATION</scope>
</reference>
<evidence type="ECO:0000256" key="1">
    <source>
        <dbReference type="ARBA" id="ARBA00022658"/>
    </source>
</evidence>
<accession>A0A8C9F7C2</accession>
<evidence type="ECO:0000313" key="8">
    <source>
        <dbReference type="Ensembl" id="ENSPSTP00000009699.1"/>
    </source>
</evidence>
<dbReference type="InterPro" id="IPR011993">
    <property type="entry name" value="PH-like_dom_sf"/>
</dbReference>
<feature type="region of interest" description="Disordered" evidence="3">
    <location>
        <begin position="396"/>
        <end position="422"/>
    </location>
</feature>
<dbReference type="Pfam" id="PF00621">
    <property type="entry name" value="RhoGEF"/>
    <property type="match status" value="1"/>
</dbReference>
<feature type="compositionally biased region" description="Acidic residues" evidence="3">
    <location>
        <begin position="952"/>
        <end position="965"/>
    </location>
</feature>
<dbReference type="SMART" id="SM00325">
    <property type="entry name" value="RhoGEF"/>
    <property type="match status" value="1"/>
</dbReference>
<dbReference type="PROSITE" id="PS50898">
    <property type="entry name" value="RBD"/>
    <property type="match status" value="1"/>
</dbReference>
<dbReference type="InterPro" id="IPR040655">
    <property type="entry name" value="TIAM1_CC-Ex"/>
</dbReference>
<organism evidence="8 9">
    <name type="scientific">Pavo cristatus</name>
    <name type="common">Indian peafowl</name>
    <name type="synonym">Blue peafowl</name>
    <dbReference type="NCBI Taxonomy" id="9049"/>
    <lineage>
        <taxon>Eukaryota</taxon>
        <taxon>Metazoa</taxon>
        <taxon>Chordata</taxon>
        <taxon>Craniata</taxon>
        <taxon>Vertebrata</taxon>
        <taxon>Euteleostomi</taxon>
        <taxon>Archelosauria</taxon>
        <taxon>Archosauria</taxon>
        <taxon>Dinosauria</taxon>
        <taxon>Saurischia</taxon>
        <taxon>Theropoda</taxon>
        <taxon>Coelurosauria</taxon>
        <taxon>Aves</taxon>
        <taxon>Neognathae</taxon>
        <taxon>Galloanserae</taxon>
        <taxon>Galliformes</taxon>
        <taxon>Phasianidae</taxon>
        <taxon>Phasianinae</taxon>
        <taxon>Pavo</taxon>
    </lineage>
</organism>
<dbReference type="Pfam" id="PF02196">
    <property type="entry name" value="RBD"/>
    <property type="match status" value="1"/>
</dbReference>
<dbReference type="Proteomes" id="UP000694428">
    <property type="component" value="Unplaced"/>
</dbReference>
<dbReference type="SUPFAM" id="SSF48065">
    <property type="entry name" value="DBL homology domain (DH-domain)"/>
    <property type="match status" value="1"/>
</dbReference>
<sequence>MGNAESQNVEHAFYGDKHASLGRKHTSRSLRLSNKASRRTRHASSGKIIHRNSEVSTRSSSTPSIPQSLAENGLEPFTQEANLEDFGSPIWVDRVDMGLRPVSYHTDSSVTPSMDSSTVLTAASVQSMPDSEESRLYGEEPPFLAEGDGRLRRYAPNGTRFVETASFKKKRSKSADIWREDSLEFSLSDLSQEHLTSNEEILGLAEEKDVETARGTEAECSPQQLVGCQRANSMSDLYSPKAPSATINGGPRNAFGGYCRNLVSDIPDIGSHKMASGAAEDAPSYSNYNTLPCRKSHCLSEGATNPQMSHSNSMQGRRAKTTQDVNVGEGSEFTDSGIEGAATDTDLLSRRSNATNSSYSPTASRAFIGSDSGSSSTGDGLRQGVYENFRRELEMSTTNSENMEEAGSALSDEQSSGTLSSPGQSDILLTAAQGTVRKAGALAVKNFLVHKKNKKVESATRRKWKHYWVSLKGCTLFFYETDGRSGIDHNSIPKHAVWVENSIVQAVPEHPKKDFVFCLSNSLGDAFLFQTSSQTELENWITAIHSACATAVARQHHKEDTVKLLKTEIKKLEQKIDMDEKMKKMGEMQLSSVTDSKKKKTILDQIFVWEQNLEQFQMDLFRYRCYLASLQGGELPNPKRLLAFASRPTKVAMGRLGIFSVSSFHALVSLDRGQRSSFSSAWGITQSCSVPQVFGEGVDSVKKSLEGIFDDTVPDGKREKEVALSSVHQHNPDCDIWVHEYFTPSWFCLPNNQPALTVIRPGDTTRDVLEMICKTHQLDHSAHYLRLKFLVENQMQFYVPKQEEDIYELLYKEIEICQKITQHIQIEKSDTSSDIYGKFLSFCSYLPTKSVLVFSPVPFYVSGLKAGDEIVEINKKAAEDLDSALLKDVLIQPSLCLTVRTYPEIEEGQKLMQPPPRRLENPSDLSDSTLVFSGSNQGHSLCGDPDSSVEAAPEETEAQDLESSDEAEKMIKSTEQVAAFCRSLHEMNPSDSSAHPQEFTGPQLATMRQLTDADKLRKVICELLETERTYVKDLNCLMERYLKPLQKETFLTPDELDVLFGNLTEMVAFQVEFLKTLEDGVRLVPDLEKLEKVEQFKFFTQRVVKHWNRLPKEAVDAPSLEAFKARLDVALGSLVWWLATLHIAGGLKLDDHCGPFQPRPFCDSMILSTFRVGSHFNVIISDEIHLRSCPLTLFIVFVLLTVTLFVKTSIYLRLRLVAS</sequence>
<dbReference type="GO" id="GO:0007264">
    <property type="term" value="P:small GTPase-mediated signal transduction"/>
    <property type="evidence" value="ECO:0007669"/>
    <property type="project" value="InterPro"/>
</dbReference>
<dbReference type="CDD" id="cd01230">
    <property type="entry name" value="PH1_Tiam1_2"/>
    <property type="match status" value="1"/>
</dbReference>
<dbReference type="InterPro" id="IPR043537">
    <property type="entry name" value="Tiam1/Tiam2/Sif"/>
</dbReference>
<dbReference type="Gene3D" id="2.30.29.30">
    <property type="entry name" value="Pleckstrin-homology domain (PH domain)/Phosphotyrosine-binding domain (PTB)"/>
    <property type="match status" value="1"/>
</dbReference>
<dbReference type="InterPro" id="IPR036034">
    <property type="entry name" value="PDZ_sf"/>
</dbReference>
<dbReference type="InterPro" id="IPR035899">
    <property type="entry name" value="DBL_dom_sf"/>
</dbReference>
<evidence type="ECO:0000256" key="3">
    <source>
        <dbReference type="SAM" id="MobiDB-lite"/>
    </source>
</evidence>
<feature type="compositionally biased region" description="Basic residues" evidence="3">
    <location>
        <begin position="36"/>
        <end position="50"/>
    </location>
</feature>
<dbReference type="PROSITE" id="PS50003">
    <property type="entry name" value="PH_DOMAIN"/>
    <property type="match status" value="1"/>
</dbReference>
<dbReference type="GO" id="GO:0005886">
    <property type="term" value="C:plasma membrane"/>
    <property type="evidence" value="ECO:0007669"/>
    <property type="project" value="TreeGrafter"/>
</dbReference>
<dbReference type="InterPro" id="IPR003116">
    <property type="entry name" value="RBD_dom"/>
</dbReference>
<dbReference type="FunFam" id="2.30.29.30:FF:000065">
    <property type="entry name" value="T cell lymphoma invasion and metastasis 1"/>
    <property type="match status" value="1"/>
</dbReference>
<keyword evidence="1" id="KW-0344">Guanine-nucleotide releasing factor</keyword>
<feature type="coiled-coil region" evidence="2">
    <location>
        <begin position="555"/>
        <end position="582"/>
    </location>
</feature>
<dbReference type="Pfam" id="PF18385">
    <property type="entry name" value="Tiam_CC_Ex"/>
    <property type="match status" value="1"/>
</dbReference>
<keyword evidence="4" id="KW-0812">Transmembrane</keyword>
<dbReference type="PANTHER" id="PTHR46001">
    <property type="entry name" value="TIAM (MAMMALIAN TUMOR INVASION AND METASTASIS FACTOR) HOMOLOG"/>
    <property type="match status" value="1"/>
</dbReference>
<dbReference type="Gene3D" id="6.10.140.680">
    <property type="match status" value="1"/>
</dbReference>
<feature type="domain" description="RBD" evidence="7">
    <location>
        <begin position="743"/>
        <end position="810"/>
    </location>
</feature>
<feature type="region of interest" description="Disordered" evidence="3">
    <location>
        <begin position="299"/>
        <end position="382"/>
    </location>
</feature>
<dbReference type="GO" id="GO:0005829">
    <property type="term" value="C:cytosol"/>
    <property type="evidence" value="ECO:0007669"/>
    <property type="project" value="TreeGrafter"/>
</dbReference>
<feature type="region of interest" description="Disordered" evidence="3">
    <location>
        <begin position="907"/>
        <end position="969"/>
    </location>
</feature>
<dbReference type="Pfam" id="PF00169">
    <property type="entry name" value="PH"/>
    <property type="match status" value="1"/>
</dbReference>
<reference evidence="8" key="1">
    <citation type="submission" date="2025-08" db="UniProtKB">
        <authorList>
            <consortium name="Ensembl"/>
        </authorList>
    </citation>
    <scope>IDENTIFICATION</scope>
</reference>
<dbReference type="InterPro" id="IPR000219">
    <property type="entry name" value="DH_dom"/>
</dbReference>
<feature type="region of interest" description="Disordered" evidence="3">
    <location>
        <begin position="1"/>
        <end position="70"/>
    </location>
</feature>
<feature type="domain" description="DH" evidence="6">
    <location>
        <begin position="1015"/>
        <end position="1079"/>
    </location>
</feature>
<evidence type="ECO:0008006" key="10">
    <source>
        <dbReference type="Google" id="ProtNLM"/>
    </source>
</evidence>
<dbReference type="PANTHER" id="PTHR46001:SF1">
    <property type="entry name" value="RHO GUANINE NUCLEOTIDE EXCHANGE FACTOR TIAM1"/>
    <property type="match status" value="1"/>
</dbReference>
<dbReference type="SUPFAM" id="SSF50729">
    <property type="entry name" value="PH domain-like"/>
    <property type="match status" value="1"/>
</dbReference>
<evidence type="ECO:0000259" key="7">
    <source>
        <dbReference type="PROSITE" id="PS50898"/>
    </source>
</evidence>
<keyword evidence="2" id="KW-0175">Coiled coil</keyword>
<feature type="domain" description="PH" evidence="5">
    <location>
        <begin position="441"/>
        <end position="549"/>
    </location>
</feature>
<evidence type="ECO:0000256" key="2">
    <source>
        <dbReference type="SAM" id="Coils"/>
    </source>
</evidence>
<proteinExistence type="predicted"/>
<keyword evidence="9" id="KW-1185">Reference proteome</keyword>
<feature type="compositionally biased region" description="Polar residues" evidence="3">
    <location>
        <begin position="302"/>
        <end position="315"/>
    </location>
</feature>
<keyword evidence="4" id="KW-0472">Membrane</keyword>
<evidence type="ECO:0000259" key="6">
    <source>
        <dbReference type="PROSITE" id="PS50010"/>
    </source>
</evidence>
<dbReference type="InterPro" id="IPR001849">
    <property type="entry name" value="PH_domain"/>
</dbReference>
<dbReference type="Gene3D" id="1.20.900.10">
    <property type="entry name" value="Dbl homology (DH) domain"/>
    <property type="match status" value="1"/>
</dbReference>
<dbReference type="GO" id="GO:0005085">
    <property type="term" value="F:guanyl-nucleotide exchange factor activity"/>
    <property type="evidence" value="ECO:0007669"/>
    <property type="project" value="UniProtKB-KW"/>
</dbReference>
<dbReference type="PROSITE" id="PS50010">
    <property type="entry name" value="DH_2"/>
    <property type="match status" value="1"/>
</dbReference>
<protein>
    <recommendedName>
        <fullName evidence="10">TIAM Rac1 associated GEF 1</fullName>
    </recommendedName>
</protein>
<feature type="compositionally biased region" description="Polar residues" evidence="3">
    <location>
        <begin position="350"/>
        <end position="363"/>
    </location>
</feature>
<dbReference type="Ensembl" id="ENSPSTT00000010184.1">
    <property type="protein sequence ID" value="ENSPSTP00000009699.1"/>
    <property type="gene ID" value="ENSPSTG00000006833.1"/>
</dbReference>
<dbReference type="SMART" id="SM00233">
    <property type="entry name" value="PH"/>
    <property type="match status" value="1"/>
</dbReference>
<evidence type="ECO:0000256" key="4">
    <source>
        <dbReference type="SAM" id="Phobius"/>
    </source>
</evidence>